<dbReference type="Gene3D" id="3.20.20.70">
    <property type="entry name" value="Aldolase class I"/>
    <property type="match status" value="1"/>
</dbReference>
<sequence length="52" mass="6200">NPDWKGNYLVRYWEEEWKAIIFGTDSSYLDAVINQGFDGVYLDKIDSYEDFL</sequence>
<dbReference type="EMBL" id="WJKJ01000264">
    <property type="protein sequence ID" value="MBD3365133.1"/>
    <property type="molecule type" value="Genomic_DNA"/>
</dbReference>
<feature type="non-terminal residue" evidence="2">
    <location>
        <position position="1"/>
    </location>
</feature>
<dbReference type="PANTHER" id="PTHR35882">
    <property type="entry name" value="PELA"/>
    <property type="match status" value="1"/>
</dbReference>
<dbReference type="AlphaFoldDB" id="A0A9D5K9U4"/>
<evidence type="ECO:0000313" key="3">
    <source>
        <dbReference type="Proteomes" id="UP000630660"/>
    </source>
</evidence>
<gene>
    <name evidence="2" type="ORF">GF359_07950</name>
</gene>
<proteinExistence type="predicted"/>
<protein>
    <recommendedName>
        <fullName evidence="1">Glycoside-hydrolase family GH114 TIM-barrel domain-containing protein</fullName>
    </recommendedName>
</protein>
<feature type="domain" description="Glycoside-hydrolase family GH114 TIM-barrel" evidence="1">
    <location>
        <begin position="3"/>
        <end position="49"/>
    </location>
</feature>
<dbReference type="InterPro" id="IPR004352">
    <property type="entry name" value="GH114_TIM-barrel"/>
</dbReference>
<dbReference type="PANTHER" id="PTHR35882:SF1">
    <property type="match status" value="1"/>
</dbReference>
<organism evidence="2 3">
    <name type="scientific">candidate division WOR-3 bacterium</name>
    <dbReference type="NCBI Taxonomy" id="2052148"/>
    <lineage>
        <taxon>Bacteria</taxon>
        <taxon>Bacteria division WOR-3</taxon>
    </lineage>
</organism>
<accession>A0A9D5K9U4</accession>
<evidence type="ECO:0000259" key="1">
    <source>
        <dbReference type="Pfam" id="PF03537"/>
    </source>
</evidence>
<dbReference type="InterPro" id="IPR017853">
    <property type="entry name" value="GH"/>
</dbReference>
<comment type="caution">
    <text evidence="2">The sequence shown here is derived from an EMBL/GenBank/DDBJ whole genome shotgun (WGS) entry which is preliminary data.</text>
</comment>
<dbReference type="Pfam" id="PF03537">
    <property type="entry name" value="Glyco_hydro_114"/>
    <property type="match status" value="1"/>
</dbReference>
<dbReference type="SUPFAM" id="SSF51445">
    <property type="entry name" value="(Trans)glycosidases"/>
    <property type="match status" value="1"/>
</dbReference>
<reference evidence="2" key="1">
    <citation type="submission" date="2019-11" db="EMBL/GenBank/DDBJ databases">
        <title>Microbial mats filling the niche in hypersaline microbial mats.</title>
        <authorList>
            <person name="Wong H.L."/>
            <person name="Macleod F.I."/>
            <person name="White R.A. III"/>
            <person name="Burns B.P."/>
        </authorList>
    </citation>
    <scope>NUCLEOTIDE SEQUENCE</scope>
    <source>
        <strain evidence="2">Bin_327</strain>
    </source>
</reference>
<dbReference type="InterPro" id="IPR013785">
    <property type="entry name" value="Aldolase_TIM"/>
</dbReference>
<name>A0A9D5K9U4_UNCW3</name>
<evidence type="ECO:0000313" key="2">
    <source>
        <dbReference type="EMBL" id="MBD3365133.1"/>
    </source>
</evidence>
<dbReference type="Proteomes" id="UP000630660">
    <property type="component" value="Unassembled WGS sequence"/>
</dbReference>